<dbReference type="Pfam" id="PF13847">
    <property type="entry name" value="Methyltransf_31"/>
    <property type="match status" value="1"/>
</dbReference>
<dbReference type="GO" id="GO:0032259">
    <property type="term" value="P:methylation"/>
    <property type="evidence" value="ECO:0007669"/>
    <property type="project" value="UniProtKB-KW"/>
</dbReference>
<dbReference type="CDD" id="cd02440">
    <property type="entry name" value="AdoMet_MTases"/>
    <property type="match status" value="1"/>
</dbReference>
<feature type="domain" description="Methyltransferase" evidence="1">
    <location>
        <begin position="64"/>
        <end position="173"/>
    </location>
</feature>
<dbReference type="AlphaFoldDB" id="F2WUC3"/>
<keyword evidence="2" id="KW-0489">Methyltransferase</keyword>
<accession>F2WUC3</accession>
<name>F2WUC3_9ACTN</name>
<dbReference type="SUPFAM" id="SSF53335">
    <property type="entry name" value="S-adenosyl-L-methionine-dependent methyltransferases"/>
    <property type="match status" value="1"/>
</dbReference>
<gene>
    <name evidence="2" type="primary">mur11</name>
</gene>
<dbReference type="Gene3D" id="3.40.50.150">
    <property type="entry name" value="Vaccinia Virus protein VP39"/>
    <property type="match status" value="1"/>
</dbReference>
<evidence type="ECO:0000259" key="1">
    <source>
        <dbReference type="Pfam" id="PF13847"/>
    </source>
</evidence>
<dbReference type="EMBL" id="HQ257512">
    <property type="protein sequence ID" value="ADZ45323.1"/>
    <property type="molecule type" value="Genomic_DNA"/>
</dbReference>
<dbReference type="InterPro" id="IPR029063">
    <property type="entry name" value="SAM-dependent_MTases_sf"/>
</dbReference>
<sequence length="244" mass="28055">MVQLNITLPESLAKEVRTSGPAGWFTPFEFRNCQSPEHSKRFYFQKRYQWKSQLLHDWIDRYTPGKRVLDLFCANGAFSIRAALAGAKEVTGVDAEPSRIAVANLLAKSLSDHVDTTFDFSVQDVHDVLDRDETYDVVMCFGGLYHVSDPPAMLTKIHRATNKYAIIQTSHVVHAPGSWGWFRLPRDQHTYVPQWPSETGGWSLTSGCYRRLIRNAGFRILEERFPPYPIRARFRWYSALVEKA</sequence>
<protein>
    <submittedName>
        <fullName evidence="2">Methyltransferase type 12</fullName>
    </submittedName>
</protein>
<organism evidence="2">
    <name type="scientific">Streptomyces sp. NRRL 30471</name>
    <dbReference type="NCBI Taxonomy" id="996287"/>
    <lineage>
        <taxon>Bacteria</taxon>
        <taxon>Bacillati</taxon>
        <taxon>Actinomycetota</taxon>
        <taxon>Actinomycetes</taxon>
        <taxon>Kitasatosporales</taxon>
        <taxon>Streptomycetaceae</taxon>
        <taxon>Streptomyces</taxon>
    </lineage>
</organism>
<dbReference type="GO" id="GO:0008168">
    <property type="term" value="F:methyltransferase activity"/>
    <property type="evidence" value="ECO:0007669"/>
    <property type="project" value="UniProtKB-KW"/>
</dbReference>
<reference evidence="2" key="1">
    <citation type="journal article" date="2011" name="Mol. Biosyst.">
        <title>Identification of the gene cluster involved in muraymycin biosynthesis from Streptomyces sp. NRRL 30471.</title>
        <authorList>
            <person name="Cheng L."/>
            <person name="Chen W."/>
            <person name="Zhai L."/>
            <person name="Xu D."/>
            <person name="Huang T."/>
            <person name="Lin S."/>
            <person name="Zhou X."/>
            <person name="Deng Z."/>
        </authorList>
    </citation>
    <scope>NUCLEOTIDE SEQUENCE</scope>
    <source>
        <strain evidence="2">NRRL 30471</strain>
    </source>
</reference>
<keyword evidence="2" id="KW-0808">Transferase</keyword>
<dbReference type="PANTHER" id="PTHR42873:SF1">
    <property type="entry name" value="S-ADENOSYLMETHIONINE-DEPENDENT METHYLTRANSFERASE DOMAIN-CONTAINING PROTEIN"/>
    <property type="match status" value="1"/>
</dbReference>
<evidence type="ECO:0000313" key="2">
    <source>
        <dbReference type="EMBL" id="ADZ45323.1"/>
    </source>
</evidence>
<dbReference type="InterPro" id="IPR025714">
    <property type="entry name" value="Methyltranfer_dom"/>
</dbReference>
<dbReference type="PANTHER" id="PTHR42873">
    <property type="entry name" value="RIBOSOMAL RNA LARGE SUBUNIT METHYLTRANSFERASE"/>
    <property type="match status" value="1"/>
</dbReference>
<proteinExistence type="predicted"/>